<protein>
    <recommendedName>
        <fullName evidence="1">Mon2/Sec7/BIG1-like HDS domain-containing protein</fullName>
    </recommendedName>
</protein>
<feature type="domain" description="Mon2/Sec7/BIG1-like HDS" evidence="1">
    <location>
        <begin position="282"/>
        <end position="328"/>
    </location>
</feature>
<dbReference type="InterPro" id="IPR011989">
    <property type="entry name" value="ARM-like"/>
</dbReference>
<gene>
    <name evidence="2" type="ORF">Zmor_016424</name>
</gene>
<sequence length="644" mass="74661">MFAVAFAPCLATFSLHLERTFSEKVYALLYYKKRNPNFGSDTCTSDYENLLERLQIERDSFVKALATFTSLSNGYSLPSTLTRKNILCLKTLLRLFVEYGDILLECWKDVFRCISNLDKIDICLDVPLKELADPHKEFTKETINISKSLLRCSFEIPLDLSGDRKEVTFTKSSKDHEEYYDVMSLANAVDKIFTFSKELPSNSVVNFVTALCEISLSELSESPPRMFMLQKIVEISYYNMERIRLEWVLIWKRLGDFFYKVGCMSTNIATFAVDSLRQLSIKYLERMELDNFNFQKDFLKPFEYIICHNKSPEIQELVIHCLMHISRAQEFFCPFMLSVACSYRLALSLDKELKVRMEELVLCSFSTSEIKRYGFFYNGLFLVPKVRHISPFFIQNVEIVRLAFESVHTLLDEFTDHFIELATADVVACLVQFSCVSTSPVLSMEAVDLLKKVSLTLTRKGGLQKLWASGWVPLLVGLHHIMIQCSSLEVRSRAMTVLHEVLNSQGHHLLEVHWSELFQIICRLFDNERLPNNAIEREEWLKTTCNLSLCCATELLIKFYNRLPKEVLQEFYCAVKWCATADNEHLLRMSLENFENFVISKGNNFDKKQWTATLKTLHELFKVTTPVELVTPSTDTRFFNTSVQ</sequence>
<organism evidence="2 3">
    <name type="scientific">Zophobas morio</name>
    <dbReference type="NCBI Taxonomy" id="2755281"/>
    <lineage>
        <taxon>Eukaryota</taxon>
        <taxon>Metazoa</taxon>
        <taxon>Ecdysozoa</taxon>
        <taxon>Arthropoda</taxon>
        <taxon>Hexapoda</taxon>
        <taxon>Insecta</taxon>
        <taxon>Pterygota</taxon>
        <taxon>Neoptera</taxon>
        <taxon>Endopterygota</taxon>
        <taxon>Coleoptera</taxon>
        <taxon>Polyphaga</taxon>
        <taxon>Cucujiformia</taxon>
        <taxon>Tenebrionidae</taxon>
        <taxon>Zophobas</taxon>
    </lineage>
</organism>
<evidence type="ECO:0000259" key="1">
    <source>
        <dbReference type="Pfam" id="PF09324"/>
    </source>
</evidence>
<dbReference type="Gene3D" id="1.25.10.10">
    <property type="entry name" value="Leucine-rich Repeat Variant"/>
    <property type="match status" value="1"/>
</dbReference>
<dbReference type="Pfam" id="PF09324">
    <property type="entry name" value="Sec7-like_HDS"/>
    <property type="match status" value="1"/>
</dbReference>
<dbReference type="PANTHER" id="PTHR10663">
    <property type="entry name" value="GUANYL-NUCLEOTIDE EXCHANGE FACTOR"/>
    <property type="match status" value="1"/>
</dbReference>
<evidence type="ECO:0000313" key="3">
    <source>
        <dbReference type="Proteomes" id="UP001168821"/>
    </source>
</evidence>
<dbReference type="InterPro" id="IPR015403">
    <property type="entry name" value="Mon2/Sec7/BIG1-like_HDS"/>
</dbReference>
<dbReference type="AlphaFoldDB" id="A0AA38HK45"/>
<dbReference type="InterPro" id="IPR016024">
    <property type="entry name" value="ARM-type_fold"/>
</dbReference>
<dbReference type="SUPFAM" id="SSF48371">
    <property type="entry name" value="ARM repeat"/>
    <property type="match status" value="1"/>
</dbReference>
<dbReference type="Proteomes" id="UP001168821">
    <property type="component" value="Unassembled WGS sequence"/>
</dbReference>
<reference evidence="2" key="1">
    <citation type="journal article" date="2023" name="G3 (Bethesda)">
        <title>Whole genome assemblies of Zophobas morio and Tenebrio molitor.</title>
        <authorList>
            <person name="Kaur S."/>
            <person name="Stinson S.A."/>
            <person name="diCenzo G.C."/>
        </authorList>
    </citation>
    <scope>NUCLEOTIDE SEQUENCE</scope>
    <source>
        <strain evidence="2">QUZm001</strain>
    </source>
</reference>
<proteinExistence type="predicted"/>
<dbReference type="EMBL" id="JALNTZ010000042">
    <property type="protein sequence ID" value="KAJ3639040.1"/>
    <property type="molecule type" value="Genomic_DNA"/>
</dbReference>
<accession>A0AA38HK45</accession>
<keyword evidence="3" id="KW-1185">Reference proteome</keyword>
<evidence type="ECO:0000313" key="2">
    <source>
        <dbReference type="EMBL" id="KAJ3639040.1"/>
    </source>
</evidence>
<comment type="caution">
    <text evidence="2">The sequence shown here is derived from an EMBL/GenBank/DDBJ whole genome shotgun (WGS) entry which is preliminary data.</text>
</comment>
<dbReference type="PANTHER" id="PTHR10663:SF375">
    <property type="entry name" value="LD29171P"/>
    <property type="match status" value="1"/>
</dbReference>
<name>A0AA38HK45_9CUCU</name>